<dbReference type="SMART" id="SM00326">
    <property type="entry name" value="SH3"/>
    <property type="match status" value="2"/>
</dbReference>
<organism evidence="8 9">
    <name type="scientific">Stichopus japonicus</name>
    <name type="common">Sea cucumber</name>
    <dbReference type="NCBI Taxonomy" id="307972"/>
    <lineage>
        <taxon>Eukaryota</taxon>
        <taxon>Metazoa</taxon>
        <taxon>Echinodermata</taxon>
        <taxon>Eleutherozoa</taxon>
        <taxon>Echinozoa</taxon>
        <taxon>Holothuroidea</taxon>
        <taxon>Aspidochirotacea</taxon>
        <taxon>Aspidochirotida</taxon>
        <taxon>Stichopodidae</taxon>
        <taxon>Apostichopus</taxon>
    </lineage>
</organism>
<gene>
    <name evidence="8" type="ORF">BSL78_26736</name>
</gene>
<dbReference type="Pfam" id="PF07653">
    <property type="entry name" value="SH3_2"/>
    <property type="match status" value="1"/>
</dbReference>
<dbReference type="PANTHER" id="PTHR19969:SF5">
    <property type="entry name" value="CRK-LIKE PROTEIN"/>
    <property type="match status" value="1"/>
</dbReference>
<dbReference type="GO" id="GO:0007167">
    <property type="term" value="P:enzyme-linked receptor protein signaling pathway"/>
    <property type="evidence" value="ECO:0007669"/>
    <property type="project" value="TreeGrafter"/>
</dbReference>
<evidence type="ECO:0000259" key="7">
    <source>
        <dbReference type="PROSITE" id="PS50002"/>
    </source>
</evidence>
<dbReference type="Pfam" id="PF00018">
    <property type="entry name" value="SH3_1"/>
    <property type="match status" value="1"/>
</dbReference>
<dbReference type="PRINTS" id="PR00401">
    <property type="entry name" value="SH2DOMAIN"/>
</dbReference>
<dbReference type="SUPFAM" id="SSF55550">
    <property type="entry name" value="SH2 domain"/>
    <property type="match status" value="1"/>
</dbReference>
<feature type="domain" description="SH3" evidence="7">
    <location>
        <begin position="124"/>
        <end position="184"/>
    </location>
</feature>
<sequence length="295" mass="33446">MMVAMNRWFFGELSRKEADERLLGQEPGLFLVRESTTSTGDFVLSVSENNKVSHYIIEVRNDQYHIGELHFQSLPAVIEFYKVHYLDTTTLSRPCSKTANTSPFSPQTNPPPVSPPSQPHKPDNLSLKYIVKYNFPGEDEEDLPCKKGEILLLVQKEEDNWWKMKNEKGDMGLVPKPYIEQVTQSYGSEYRSIGSSTEPVLAKAVQARIPTPYDYTQLKLDPGDLLRVIQRNTSGQWEGEVVGTGRKGSFPFRCVRILEGSEREEALRKVQNENGLTSTAKDDDVTKQMNGLKVN</sequence>
<dbReference type="GO" id="GO:0005737">
    <property type="term" value="C:cytoplasm"/>
    <property type="evidence" value="ECO:0007669"/>
    <property type="project" value="TreeGrafter"/>
</dbReference>
<feature type="region of interest" description="Disordered" evidence="5">
    <location>
        <begin position="95"/>
        <end position="123"/>
    </location>
</feature>
<feature type="domain" description="SH2" evidence="6">
    <location>
        <begin position="8"/>
        <end position="95"/>
    </location>
</feature>
<dbReference type="PROSITE" id="PS50001">
    <property type="entry name" value="SH2"/>
    <property type="match status" value="1"/>
</dbReference>
<dbReference type="InterPro" id="IPR000980">
    <property type="entry name" value="SH2"/>
</dbReference>
<dbReference type="Proteomes" id="UP000230750">
    <property type="component" value="Unassembled WGS sequence"/>
</dbReference>
<dbReference type="EMBL" id="MRZV01001677">
    <property type="protein sequence ID" value="PIK36431.1"/>
    <property type="molecule type" value="Genomic_DNA"/>
</dbReference>
<evidence type="ECO:0000259" key="6">
    <source>
        <dbReference type="PROSITE" id="PS50001"/>
    </source>
</evidence>
<dbReference type="GO" id="GO:0030971">
    <property type="term" value="F:receptor tyrosine kinase binding"/>
    <property type="evidence" value="ECO:0007669"/>
    <property type="project" value="TreeGrafter"/>
</dbReference>
<feature type="domain" description="SH3" evidence="7">
    <location>
        <begin position="197"/>
        <end position="260"/>
    </location>
</feature>
<proteinExistence type="predicted"/>
<dbReference type="OrthoDB" id="9204160at2759"/>
<keyword evidence="9" id="KW-1185">Reference proteome</keyword>
<evidence type="ECO:0000256" key="5">
    <source>
        <dbReference type="SAM" id="MobiDB-lite"/>
    </source>
</evidence>
<dbReference type="Gene3D" id="2.30.30.40">
    <property type="entry name" value="SH3 Domains"/>
    <property type="match status" value="2"/>
</dbReference>
<evidence type="ECO:0000256" key="1">
    <source>
        <dbReference type="ARBA" id="ARBA00022443"/>
    </source>
</evidence>
<feature type="region of interest" description="Disordered" evidence="5">
    <location>
        <begin position="271"/>
        <end position="295"/>
    </location>
</feature>
<dbReference type="PROSITE" id="PS50002">
    <property type="entry name" value="SH3"/>
    <property type="match status" value="2"/>
</dbReference>
<dbReference type="InterPro" id="IPR001452">
    <property type="entry name" value="SH3_domain"/>
</dbReference>
<dbReference type="InterPro" id="IPR036860">
    <property type="entry name" value="SH2_dom_sf"/>
</dbReference>
<evidence type="ECO:0000256" key="3">
    <source>
        <dbReference type="PROSITE-ProRule" id="PRU00191"/>
    </source>
</evidence>
<comment type="caution">
    <text evidence="8">The sequence shown here is derived from an EMBL/GenBank/DDBJ whole genome shotgun (WGS) entry which is preliminary data.</text>
</comment>
<accession>A0A2G8JL07</accession>
<reference evidence="8 9" key="1">
    <citation type="journal article" date="2017" name="PLoS Biol.">
        <title>The sea cucumber genome provides insights into morphological evolution and visceral regeneration.</title>
        <authorList>
            <person name="Zhang X."/>
            <person name="Sun L."/>
            <person name="Yuan J."/>
            <person name="Sun Y."/>
            <person name="Gao Y."/>
            <person name="Zhang L."/>
            <person name="Li S."/>
            <person name="Dai H."/>
            <person name="Hamel J.F."/>
            <person name="Liu C."/>
            <person name="Yu Y."/>
            <person name="Liu S."/>
            <person name="Lin W."/>
            <person name="Guo K."/>
            <person name="Jin S."/>
            <person name="Xu P."/>
            <person name="Storey K.B."/>
            <person name="Huan P."/>
            <person name="Zhang T."/>
            <person name="Zhou Y."/>
            <person name="Zhang J."/>
            <person name="Lin C."/>
            <person name="Li X."/>
            <person name="Xing L."/>
            <person name="Huo D."/>
            <person name="Sun M."/>
            <person name="Wang L."/>
            <person name="Mercier A."/>
            <person name="Li F."/>
            <person name="Yang H."/>
            <person name="Xiang J."/>
        </authorList>
    </citation>
    <scope>NUCLEOTIDE SEQUENCE [LARGE SCALE GENOMIC DNA]</scope>
    <source>
        <strain evidence="8">Shaxun</strain>
        <tissue evidence="8">Muscle</tissue>
    </source>
</reference>
<dbReference type="InterPro" id="IPR051184">
    <property type="entry name" value="Tyrosine-phos_adapter"/>
</dbReference>
<dbReference type="Gene3D" id="3.30.505.10">
    <property type="entry name" value="SH2 domain"/>
    <property type="match status" value="1"/>
</dbReference>
<dbReference type="GO" id="GO:0035591">
    <property type="term" value="F:signaling adaptor activity"/>
    <property type="evidence" value="ECO:0007669"/>
    <property type="project" value="TreeGrafter"/>
</dbReference>
<dbReference type="SUPFAM" id="SSF50044">
    <property type="entry name" value="SH3-domain"/>
    <property type="match status" value="2"/>
</dbReference>
<keyword evidence="2 3" id="KW-0727">SH2 domain</keyword>
<evidence type="ECO:0000313" key="8">
    <source>
        <dbReference type="EMBL" id="PIK36431.1"/>
    </source>
</evidence>
<dbReference type="STRING" id="307972.A0A2G8JL07"/>
<dbReference type="PANTHER" id="PTHR19969">
    <property type="entry name" value="SH2-SH3 ADAPTOR PROTEIN-RELATED"/>
    <property type="match status" value="1"/>
</dbReference>
<dbReference type="InterPro" id="IPR036028">
    <property type="entry name" value="SH3-like_dom_sf"/>
</dbReference>
<evidence type="ECO:0000313" key="9">
    <source>
        <dbReference type="Proteomes" id="UP000230750"/>
    </source>
</evidence>
<dbReference type="GO" id="GO:0016477">
    <property type="term" value="P:cell migration"/>
    <property type="evidence" value="ECO:0007669"/>
    <property type="project" value="TreeGrafter"/>
</dbReference>
<dbReference type="SMART" id="SM00252">
    <property type="entry name" value="SH2"/>
    <property type="match status" value="1"/>
</dbReference>
<name>A0A2G8JL07_STIJA</name>
<keyword evidence="1 4" id="KW-0728">SH3 domain</keyword>
<evidence type="ECO:0000256" key="2">
    <source>
        <dbReference type="ARBA" id="ARBA00022999"/>
    </source>
</evidence>
<protein>
    <submittedName>
        <fullName evidence="8">Putative crk-like protein</fullName>
    </submittedName>
</protein>
<dbReference type="Pfam" id="PF00017">
    <property type="entry name" value="SH2"/>
    <property type="match status" value="1"/>
</dbReference>
<feature type="compositionally biased region" description="Pro residues" evidence="5">
    <location>
        <begin position="108"/>
        <end position="119"/>
    </location>
</feature>
<evidence type="ECO:0000256" key="4">
    <source>
        <dbReference type="PROSITE-ProRule" id="PRU00192"/>
    </source>
</evidence>
<dbReference type="AlphaFoldDB" id="A0A2G8JL07"/>